<dbReference type="SUPFAM" id="SSF51445">
    <property type="entry name" value="(Trans)glycosidases"/>
    <property type="match status" value="1"/>
</dbReference>
<accession>A0ABY7TFL8</accession>
<sequence>MNKRSLTQSLLTILMLSPVSVSAQKVVKYTDSTVVSTDAASISANRKTGRLNFHFGNGVTISNAVAYINELSAGYITTSACKVHLISADEFTNAGGKGIRMVIRHSGNDAGITLIQQILVYQDHSYLFINLTAIKGDGAGDNIETRDICPLAVLPKENSKLSQPGSEPRFLDVPFDNDNWSHVIENSWNKAKPFNGVSYEYASIYDNTKLTGLVMGSLSHDFWKTGITYHSAVTPGVIDSLKIIDGLATEDNAALPPDYGGNDGTHDHALHGTMIGKSISSSIIYLGASDDVRKDFVNYGKANVQINGSLSWKAPAPVYWNSFGVEGVLGYEKVMMPKDVSKISDFIKTLGNFNQYTRPVISIDSYDQSIYTTELLTSFGQFARKQHQELGFYFIPFALWSWKNSIDNTKLQGTDYLLSDVVLRDKNNQPIWYKDGQWGALALDPTHPAVRQYVIHQLQKAKTIGAKFIKIDFLTAGALESNHRYNPNIRSGMQAYNYGMKMLKSLADSIMGKDVFITEAISPMFPNQYAHTRFISTDVYSHLRDDQPGFPHYGSTESSLAYGSHLWWVQGTLWPYTNLDVTIMKNFQKNPDLSEQEVKVRLFAMMAMGSILGDGSDFRNKIAADRAKIYLDNKNVCAFFNEPKAFTPLKFADGASFDQQLAFYLPGTEVLFSQFNFDTKKEYDQSWNRKDVGLGKGEYVIKDFLSDQTIGKIGKDQDSFTINVPAGDAKMIRLVPVN</sequence>
<gene>
    <name evidence="2" type="ORF">PQO05_13080</name>
</gene>
<reference evidence="2 3" key="1">
    <citation type="submission" date="2023-02" db="EMBL/GenBank/DDBJ databases">
        <title>Genome sequence of Mucilaginibacter jinjuensis strain KACC 16571.</title>
        <authorList>
            <person name="Kim S."/>
            <person name="Heo J."/>
            <person name="Kwon S.-W."/>
        </authorList>
    </citation>
    <scope>NUCLEOTIDE SEQUENCE [LARGE SCALE GENOMIC DNA]</scope>
    <source>
        <strain evidence="2 3">KACC 16571</strain>
    </source>
</reference>
<keyword evidence="3" id="KW-1185">Reference proteome</keyword>
<evidence type="ECO:0000256" key="1">
    <source>
        <dbReference type="SAM" id="SignalP"/>
    </source>
</evidence>
<keyword evidence="1" id="KW-0732">Signal</keyword>
<feature type="signal peptide" evidence="1">
    <location>
        <begin position="1"/>
        <end position="23"/>
    </location>
</feature>
<dbReference type="EMBL" id="CP117167">
    <property type="protein sequence ID" value="WCT14871.1"/>
    <property type="molecule type" value="Genomic_DNA"/>
</dbReference>
<dbReference type="Gene3D" id="3.20.20.70">
    <property type="entry name" value="Aldolase class I"/>
    <property type="match status" value="1"/>
</dbReference>
<name>A0ABY7TFL8_9SPHI</name>
<organism evidence="2 3">
    <name type="scientific">Mucilaginibacter jinjuensis</name>
    <dbReference type="NCBI Taxonomy" id="1176721"/>
    <lineage>
        <taxon>Bacteria</taxon>
        <taxon>Pseudomonadati</taxon>
        <taxon>Bacteroidota</taxon>
        <taxon>Sphingobacteriia</taxon>
        <taxon>Sphingobacteriales</taxon>
        <taxon>Sphingobacteriaceae</taxon>
        <taxon>Mucilaginibacter</taxon>
    </lineage>
</organism>
<feature type="chain" id="PRO_5046015754" description="Alpha-galactosidase" evidence="1">
    <location>
        <begin position="24"/>
        <end position="738"/>
    </location>
</feature>
<proteinExistence type="predicted"/>
<dbReference type="RefSeq" id="WP_273633364.1">
    <property type="nucleotide sequence ID" value="NZ_CP117167.1"/>
</dbReference>
<protein>
    <recommendedName>
        <fullName evidence="4">Alpha-galactosidase</fullName>
    </recommendedName>
</protein>
<dbReference type="InterPro" id="IPR017853">
    <property type="entry name" value="GH"/>
</dbReference>
<evidence type="ECO:0000313" key="2">
    <source>
        <dbReference type="EMBL" id="WCT14871.1"/>
    </source>
</evidence>
<dbReference type="Proteomes" id="UP001216139">
    <property type="component" value="Chromosome"/>
</dbReference>
<evidence type="ECO:0000313" key="3">
    <source>
        <dbReference type="Proteomes" id="UP001216139"/>
    </source>
</evidence>
<dbReference type="InterPro" id="IPR013785">
    <property type="entry name" value="Aldolase_TIM"/>
</dbReference>
<evidence type="ECO:0008006" key="4">
    <source>
        <dbReference type="Google" id="ProtNLM"/>
    </source>
</evidence>